<feature type="DNA-binding region" description="H-T-H motif" evidence="2">
    <location>
        <begin position="31"/>
        <end position="50"/>
    </location>
</feature>
<dbReference type="RefSeq" id="WP_260190937.1">
    <property type="nucleotide sequence ID" value="NZ_JAFFZE010000009.1"/>
</dbReference>
<dbReference type="Pfam" id="PF17920">
    <property type="entry name" value="TetR_C_16"/>
    <property type="match status" value="1"/>
</dbReference>
<reference evidence="4 5" key="1">
    <citation type="submission" date="2021-02" db="EMBL/GenBank/DDBJ databases">
        <title>Actinophytocola xerophila sp. nov., isolated from soil of cotton cropping field.</title>
        <authorList>
            <person name="Huang R."/>
            <person name="Chen X."/>
            <person name="Ge X."/>
            <person name="Liu W."/>
        </authorList>
    </citation>
    <scope>NUCLEOTIDE SEQUENCE [LARGE SCALE GENOMIC DNA]</scope>
    <source>
        <strain evidence="4 5">S1-96</strain>
    </source>
</reference>
<dbReference type="Gene3D" id="1.10.357.10">
    <property type="entry name" value="Tetracycline Repressor, domain 2"/>
    <property type="match status" value="1"/>
</dbReference>
<evidence type="ECO:0000256" key="2">
    <source>
        <dbReference type="PROSITE-ProRule" id="PRU00335"/>
    </source>
</evidence>
<keyword evidence="5" id="KW-1185">Reference proteome</keyword>
<keyword evidence="1 2" id="KW-0238">DNA-binding</keyword>
<dbReference type="Proteomes" id="UP001156441">
    <property type="component" value="Unassembled WGS sequence"/>
</dbReference>
<dbReference type="Pfam" id="PF00440">
    <property type="entry name" value="TetR_N"/>
    <property type="match status" value="1"/>
</dbReference>
<protein>
    <submittedName>
        <fullName evidence="4">TetR family transcriptional regulator</fullName>
    </submittedName>
</protein>
<accession>A0ABT2J6U8</accession>
<dbReference type="EMBL" id="JAFFZE010000009">
    <property type="protein sequence ID" value="MCT2583574.1"/>
    <property type="molecule type" value="Genomic_DNA"/>
</dbReference>
<dbReference type="InterPro" id="IPR001647">
    <property type="entry name" value="HTH_TetR"/>
</dbReference>
<dbReference type="InterPro" id="IPR050109">
    <property type="entry name" value="HTH-type_TetR-like_transc_reg"/>
</dbReference>
<dbReference type="InterPro" id="IPR009057">
    <property type="entry name" value="Homeodomain-like_sf"/>
</dbReference>
<dbReference type="InterPro" id="IPR036271">
    <property type="entry name" value="Tet_transcr_reg_TetR-rel_C_sf"/>
</dbReference>
<evidence type="ECO:0000256" key="1">
    <source>
        <dbReference type="ARBA" id="ARBA00023125"/>
    </source>
</evidence>
<evidence type="ECO:0000313" key="5">
    <source>
        <dbReference type="Proteomes" id="UP001156441"/>
    </source>
</evidence>
<dbReference type="PANTHER" id="PTHR30055:SF235">
    <property type="entry name" value="TRANSCRIPTIONAL REGULATORY PROTEIN"/>
    <property type="match status" value="1"/>
</dbReference>
<dbReference type="PROSITE" id="PS50977">
    <property type="entry name" value="HTH_TETR_2"/>
    <property type="match status" value="1"/>
</dbReference>
<comment type="caution">
    <text evidence="4">The sequence shown here is derived from an EMBL/GenBank/DDBJ whole genome shotgun (WGS) entry which is preliminary data.</text>
</comment>
<dbReference type="SUPFAM" id="SSF46689">
    <property type="entry name" value="Homeodomain-like"/>
    <property type="match status" value="1"/>
</dbReference>
<dbReference type="InterPro" id="IPR041678">
    <property type="entry name" value="TetR_C_16"/>
</dbReference>
<dbReference type="SUPFAM" id="SSF48498">
    <property type="entry name" value="Tetracyclin repressor-like, C-terminal domain"/>
    <property type="match status" value="1"/>
</dbReference>
<gene>
    <name evidence="4" type="ORF">JT362_10645</name>
</gene>
<evidence type="ECO:0000313" key="4">
    <source>
        <dbReference type="EMBL" id="MCT2583574.1"/>
    </source>
</evidence>
<dbReference type="PANTHER" id="PTHR30055">
    <property type="entry name" value="HTH-TYPE TRANSCRIPTIONAL REGULATOR RUTR"/>
    <property type="match status" value="1"/>
</dbReference>
<proteinExistence type="predicted"/>
<sequence>MSSADAPGQTRDAILRAARRRFAQRAFAEVGLRDIALDSGVSAALVVKYFGTKENLFAEAVSFATEASALLDCELDRLGEHLVRTLLDLHDRANSDPFLRAVITAFRPNGDDFTASFRHHVVEPLAARLPGPDAQLRADLICAQLIGLGAVRVAINLPGVSALTVDELVARYAPELQRLVDPQAVTSPAS</sequence>
<organism evidence="4 5">
    <name type="scientific">Actinophytocola gossypii</name>
    <dbReference type="NCBI Taxonomy" id="2812003"/>
    <lineage>
        <taxon>Bacteria</taxon>
        <taxon>Bacillati</taxon>
        <taxon>Actinomycetota</taxon>
        <taxon>Actinomycetes</taxon>
        <taxon>Pseudonocardiales</taxon>
        <taxon>Pseudonocardiaceae</taxon>
    </lineage>
</organism>
<evidence type="ECO:0000259" key="3">
    <source>
        <dbReference type="PROSITE" id="PS50977"/>
    </source>
</evidence>
<feature type="domain" description="HTH tetR-type" evidence="3">
    <location>
        <begin position="8"/>
        <end position="68"/>
    </location>
</feature>
<name>A0ABT2J6U8_9PSEU</name>